<feature type="domain" description="NUA/TPR/MLP1-2-like" evidence="8">
    <location>
        <begin position="459"/>
        <end position="567"/>
    </location>
</feature>
<dbReference type="Pfam" id="PF07926">
    <property type="entry name" value="TPR_MLP1_2"/>
    <property type="match status" value="1"/>
</dbReference>
<organism evidence="9 10">
    <name type="scientific">Lachancea nothofagi CBS 11611</name>
    <dbReference type="NCBI Taxonomy" id="1266666"/>
    <lineage>
        <taxon>Eukaryota</taxon>
        <taxon>Fungi</taxon>
        <taxon>Dikarya</taxon>
        <taxon>Ascomycota</taxon>
        <taxon>Saccharomycotina</taxon>
        <taxon>Saccharomycetes</taxon>
        <taxon>Saccharomycetales</taxon>
        <taxon>Saccharomycetaceae</taxon>
        <taxon>Lachancea</taxon>
    </lineage>
</organism>
<feature type="domain" description="Nucleoprotein TPR/MLP1-2" evidence="6">
    <location>
        <begin position="1004"/>
        <end position="1129"/>
    </location>
</feature>
<evidence type="ECO:0000256" key="5">
    <source>
        <dbReference type="SAM" id="MobiDB-lite"/>
    </source>
</evidence>
<feature type="coiled-coil region" evidence="4">
    <location>
        <begin position="1405"/>
        <end position="1552"/>
    </location>
</feature>
<dbReference type="OrthoDB" id="343070at2759"/>
<keyword evidence="3" id="KW-0539">Nucleus</keyword>
<dbReference type="GO" id="GO:0006606">
    <property type="term" value="P:protein import into nucleus"/>
    <property type="evidence" value="ECO:0007669"/>
    <property type="project" value="InterPro"/>
</dbReference>
<feature type="coiled-coil region" evidence="4">
    <location>
        <begin position="445"/>
        <end position="486"/>
    </location>
</feature>
<keyword evidence="2 4" id="KW-0175">Coiled coil</keyword>
<feature type="coiled-coil region" evidence="4">
    <location>
        <begin position="1152"/>
        <end position="1200"/>
    </location>
</feature>
<protein>
    <submittedName>
        <fullName evidence="9">LANO_0E05666g1_1</fullName>
    </submittedName>
</protein>
<evidence type="ECO:0000256" key="3">
    <source>
        <dbReference type="ARBA" id="ARBA00023242"/>
    </source>
</evidence>
<feature type="coiled-coil region" evidence="4">
    <location>
        <begin position="966"/>
        <end position="1120"/>
    </location>
</feature>
<dbReference type="Pfam" id="PF25481">
    <property type="entry name" value="Nucleoprot-TPR"/>
    <property type="match status" value="1"/>
</dbReference>
<dbReference type="GO" id="GO:0006406">
    <property type="term" value="P:mRNA export from nucleus"/>
    <property type="evidence" value="ECO:0007669"/>
    <property type="project" value="TreeGrafter"/>
</dbReference>
<evidence type="ECO:0000313" key="10">
    <source>
        <dbReference type="Proteomes" id="UP000189911"/>
    </source>
</evidence>
<dbReference type="Gene3D" id="1.10.287.1490">
    <property type="match status" value="1"/>
</dbReference>
<evidence type="ECO:0000259" key="8">
    <source>
        <dbReference type="Pfam" id="PF25785"/>
    </source>
</evidence>
<feature type="coiled-coil region" evidence="4">
    <location>
        <begin position="1235"/>
        <end position="1269"/>
    </location>
</feature>
<dbReference type="GO" id="GO:0005643">
    <property type="term" value="C:nuclear pore"/>
    <property type="evidence" value="ECO:0007669"/>
    <property type="project" value="TreeGrafter"/>
</dbReference>
<gene>
    <name evidence="9" type="ORF">LANO_0E05666G</name>
</gene>
<dbReference type="PANTHER" id="PTHR18898:SF2">
    <property type="entry name" value="NUCLEOPROTEIN TPR"/>
    <property type="match status" value="1"/>
</dbReference>
<keyword evidence="10" id="KW-1185">Reference proteome</keyword>
<dbReference type="GO" id="GO:0017056">
    <property type="term" value="F:structural constituent of nuclear pore"/>
    <property type="evidence" value="ECO:0007669"/>
    <property type="project" value="TreeGrafter"/>
</dbReference>
<comment type="subcellular location">
    <subcellularLocation>
        <location evidence="1">Nucleus</location>
    </subcellularLocation>
</comment>
<name>A0A1G4JTL3_9SACH</name>
<sequence length="1709" mass="196439">MTTATTDSVSADLHEAAGFLGTDPQLLAAVDSTVAERIAVKAHEFRQLQAQNLESSVIVDELRSASSRKLDACKTQIQSLLQELETLRAESCGFEDTRRALESQCQKAQNEAQTSQLHAQTLLEQKQMLQSSKNDLAGLLNEKIQESTALKHETDTLLTETRQLRGKCLELETLARDFKSQLLNSKSDFHRLSQELQLSKSNNEWLESQLAQQNSAFNAYRQKSQQEIAQLRQKSESCTAELQSRLETVATLRDQNAAVTKHLESQLDKVKHLTDELNKEKHEFAREMGLKQRLIDLLENQVQSLKNELELKTTAARANSDSSELIEELSQTKDQLAARELEIQKLQDTVQELLSTTSTTDNENQTTNVNTMARSPEKSISIPQLYGDISILKKQVIHEKRQKEHLQYQVEAFVVELESKVPMLSSFKDRNSMLERELSETALMLESVSEDKEGLSTDLERARTQLIDYESQLSKLTQQRSDLAHQVQYLLINISVKNDSKGPLTAEEMAFVKKIIDSEDSPLHHDTQDIISQRLVEFQDIVELQSKNSDLLLTVRSLADKLEAEEQQAKSKTESLENDLINDAKEAITTLQDHVQELESRIEVITKERDAFKAAHSYSPTGVQVKMQNGTGKSDDSARVEELAHHLQIAKQEAENNMKLLNSEIHELLKSKTELLVEVEQQKSSKSLAEERLKIAQGSLTLAKQECNELNRRYHKLQDNSAKQDAKTQETISEVIDCKSQIASLTAELKISVSNSEFLRSSHEKTKETNDQLIKERNELSILVAQLQTLQKERDTNLKEAEKNFKEKLGDLDVEINQLRGQLSTKNQEFNDYISASDSKIQWYQEKIDSLNATLTATVAKLSTITETMQNLESQHKVLEIKLMESETKNQSYSVINQTSDVLVQTETLRNELEKTKISLKDAYSQVDEYKNLYTSTGENLSSITAAFEDLKTRHNGEIEGMKKMEESLREEIFALRNHLSELNAELNHEKEEYNSKKKDYDEQLNTLKISQESIDAIKHQYQQQVNQLTSDLNEQASFANKAQENYEQELQRHADVSKTISQLREQSQTYKNEVQSLKSSNKEFQRILEENEESWARQKQNYESRLDTMNQRVEDLLTQNRLLFDQLDLKSIRDTPENDPSGMQSDIRELISTLRRECDIYQTKLEVVKRDESLLQRKLQISEAELLAAKEELNNYQASADKNSYLAEEHNKILEQLNQLNLLRESNITLRNDLQSKSKQNQTLAAKVEELQAVINPLESELSSLKRSMATKDKQLSLMSEETERWKQRSQDILHTYERVDPEEHKKMIDELLQIKNELAEKTDQNTELEDRFQRLKKQARERLDTARAAQTSLATELAELREAKDIAEAALEKERENSKTLQGVIDAWEQSNTAGDSEIQGDLNAALQKLADSNAKIENLEKQPIVSDNELIMELESLKKQVVELETLLGQAQEKVQTLENAKNTSMADNSADIEKVRTQLTEHSEKLIAEREAQLKKKYEEAEAEQAQLFEQKLKDVLHQSPENIEGLKKEWEAEFEQLTQKRIEEANELLRKRIRLPTEEKINKIIETRKKELEQEFEARVQQRASEIASQNCKTPDSAEITGKHQQELENMKTELRNQMDEEMAQLKKKAFDEGKQQATMKSMFLEKKLPNWRHNLNRAVETRQPVPQVVQVRLNPRDRVELWRFCLTSKQTRAKNRVSREKVH</sequence>
<feature type="coiled-coil region" evidence="4">
    <location>
        <begin position="1306"/>
        <end position="1379"/>
    </location>
</feature>
<dbReference type="EMBL" id="LT598451">
    <property type="protein sequence ID" value="SCU94095.1"/>
    <property type="molecule type" value="Genomic_DNA"/>
</dbReference>
<dbReference type="InterPro" id="IPR057577">
    <property type="entry name" value="Nucleoprot-TPR/MLP1_dom"/>
</dbReference>
<dbReference type="PANTHER" id="PTHR18898">
    <property type="entry name" value="NUCLEOPROTEIN TPR-RELATED"/>
    <property type="match status" value="1"/>
</dbReference>
<dbReference type="Pfam" id="PF25785">
    <property type="entry name" value="TPR"/>
    <property type="match status" value="1"/>
</dbReference>
<evidence type="ECO:0000259" key="6">
    <source>
        <dbReference type="Pfam" id="PF07926"/>
    </source>
</evidence>
<dbReference type="InterPro" id="IPR012929">
    <property type="entry name" value="Nucleoprot-TPR/MLP1-2_dom"/>
</dbReference>
<feature type="coiled-coil region" evidence="4">
    <location>
        <begin position="548"/>
        <end position="727"/>
    </location>
</feature>
<evidence type="ECO:0000256" key="2">
    <source>
        <dbReference type="ARBA" id="ARBA00023054"/>
    </source>
</evidence>
<dbReference type="Proteomes" id="UP000189911">
    <property type="component" value="Chromosome E"/>
</dbReference>
<feature type="coiled-coil region" evidence="4">
    <location>
        <begin position="862"/>
        <end position="889"/>
    </location>
</feature>
<evidence type="ECO:0000259" key="7">
    <source>
        <dbReference type="Pfam" id="PF25481"/>
    </source>
</evidence>
<evidence type="ECO:0000256" key="4">
    <source>
        <dbReference type="SAM" id="Coils"/>
    </source>
</evidence>
<proteinExistence type="predicted"/>
<evidence type="ECO:0000313" key="9">
    <source>
        <dbReference type="EMBL" id="SCU94095.1"/>
    </source>
</evidence>
<feature type="domain" description="Nucleoprotein TPR/MPL1" evidence="7">
    <location>
        <begin position="181"/>
        <end position="257"/>
    </location>
</feature>
<dbReference type="SUPFAM" id="SSF57997">
    <property type="entry name" value="Tropomyosin"/>
    <property type="match status" value="1"/>
</dbReference>
<feature type="compositionally biased region" description="Low complexity" evidence="5">
    <location>
        <begin position="356"/>
        <end position="368"/>
    </location>
</feature>
<feature type="coiled-coil region" evidence="4">
    <location>
        <begin position="70"/>
        <end position="142"/>
    </location>
</feature>
<reference evidence="10" key="1">
    <citation type="submission" date="2016-03" db="EMBL/GenBank/DDBJ databases">
        <authorList>
            <person name="Devillers Hugo."/>
        </authorList>
    </citation>
    <scope>NUCLEOTIDE SEQUENCE [LARGE SCALE GENOMIC DNA]</scope>
</reference>
<feature type="region of interest" description="Disordered" evidence="5">
    <location>
        <begin position="355"/>
        <end position="376"/>
    </location>
</feature>
<evidence type="ECO:0000256" key="1">
    <source>
        <dbReference type="ARBA" id="ARBA00004123"/>
    </source>
</evidence>
<accession>A0A1G4JTL3</accession>
<dbReference type="InterPro" id="IPR057974">
    <property type="entry name" value="NUA/TPR/MLP1-2-like_dom"/>
</dbReference>